<reference evidence="3" key="1">
    <citation type="submission" date="2022-10" db="EMBL/GenBank/DDBJ databases">
        <title>Determination and structural analysis of whole genome sequence of Sarocladium strictum F4-1.</title>
        <authorList>
            <person name="Hu L."/>
            <person name="Jiang Y."/>
        </authorList>
    </citation>
    <scope>NUCLEOTIDE SEQUENCE</scope>
    <source>
        <strain evidence="3">F4-1</strain>
    </source>
</reference>
<dbReference type="EMBL" id="JAPDFR010000005">
    <property type="protein sequence ID" value="KAK0386724.1"/>
    <property type="molecule type" value="Genomic_DNA"/>
</dbReference>
<keyword evidence="2" id="KW-0408">Iron</keyword>
<dbReference type="GO" id="GO:0019760">
    <property type="term" value="P:glucosinolate metabolic process"/>
    <property type="evidence" value="ECO:0007669"/>
    <property type="project" value="UniProtKB-ARBA"/>
</dbReference>
<gene>
    <name evidence="3" type="ORF">NLU13_6559</name>
</gene>
<sequence>MAITSAQWTRLASTARLQRSSHAVSVVGSQVLIFGGELLPRQPVDNKIDVVAVDSAVQTLPTPATAPSPRVGSPSTSLDGSVWLFSGRGGLEMKPVEEQGSLWRYNAAKAEWTSVKPADSAAPYPADRSYHCIASDGERNVFVHAGCPEKGRLSDLWKFDVETRIWTELPSAPGPARGGASIAYSDGRLYRMNGFDGQEEQGGAIDVYDIAAQSWSTVTYSTDDGQGPEARSVSTLLPATVDGKVYLLTAFGEHDPSSLGHAGAGRMLSDVWAWDVQESQWQKLEIAGDVPQARGWFDGDVVKDGRGNDALVVHGGLNEANERLGDVWQLALV</sequence>
<name>A0AA39GHQ2_SARSR</name>
<evidence type="ECO:0000313" key="4">
    <source>
        <dbReference type="Proteomes" id="UP001175261"/>
    </source>
</evidence>
<dbReference type="PANTHER" id="PTHR47435:SF4">
    <property type="entry name" value="KELCH REPEAT PROTEIN (AFU_ORTHOLOGUE AFUA_5G12780)"/>
    <property type="match status" value="1"/>
</dbReference>
<organism evidence="3 4">
    <name type="scientific">Sarocladium strictum</name>
    <name type="common">Black bundle disease fungus</name>
    <name type="synonym">Acremonium strictum</name>
    <dbReference type="NCBI Taxonomy" id="5046"/>
    <lineage>
        <taxon>Eukaryota</taxon>
        <taxon>Fungi</taxon>
        <taxon>Dikarya</taxon>
        <taxon>Ascomycota</taxon>
        <taxon>Pezizomycotina</taxon>
        <taxon>Sordariomycetes</taxon>
        <taxon>Hypocreomycetidae</taxon>
        <taxon>Hypocreales</taxon>
        <taxon>Sarocladiaceae</taxon>
        <taxon>Sarocladium</taxon>
    </lineage>
</organism>
<comment type="caution">
    <text evidence="3">The sequence shown here is derived from an EMBL/GenBank/DDBJ whole genome shotgun (WGS) entry which is preliminary data.</text>
</comment>
<keyword evidence="1" id="KW-0677">Repeat</keyword>
<proteinExistence type="predicted"/>
<dbReference type="InterPro" id="IPR015915">
    <property type="entry name" value="Kelch-typ_b-propeller"/>
</dbReference>
<dbReference type="AlphaFoldDB" id="A0AA39GHQ2"/>
<dbReference type="Gene3D" id="2.120.10.80">
    <property type="entry name" value="Kelch-type beta propeller"/>
    <property type="match status" value="2"/>
</dbReference>
<keyword evidence="4" id="KW-1185">Reference proteome</keyword>
<dbReference type="Proteomes" id="UP001175261">
    <property type="component" value="Unassembled WGS sequence"/>
</dbReference>
<protein>
    <recommendedName>
        <fullName evidence="5">Kelch repeat protein</fullName>
    </recommendedName>
</protein>
<dbReference type="Pfam" id="PF24681">
    <property type="entry name" value="Kelch_KLHDC2_KLHL20_DRC7"/>
    <property type="match status" value="1"/>
</dbReference>
<dbReference type="PANTHER" id="PTHR47435">
    <property type="entry name" value="KELCH REPEAT PROTEIN (AFU_ORTHOLOGUE AFUA_5G12780)"/>
    <property type="match status" value="1"/>
</dbReference>
<evidence type="ECO:0000256" key="2">
    <source>
        <dbReference type="ARBA" id="ARBA00023004"/>
    </source>
</evidence>
<accession>A0AA39GHQ2</accession>
<evidence type="ECO:0000313" key="3">
    <source>
        <dbReference type="EMBL" id="KAK0386724.1"/>
    </source>
</evidence>
<evidence type="ECO:0008006" key="5">
    <source>
        <dbReference type="Google" id="ProtNLM"/>
    </source>
</evidence>
<dbReference type="SUPFAM" id="SSF117281">
    <property type="entry name" value="Kelch motif"/>
    <property type="match status" value="2"/>
</dbReference>
<evidence type="ECO:0000256" key="1">
    <source>
        <dbReference type="ARBA" id="ARBA00022737"/>
    </source>
</evidence>